<accession>A0A9D4FMY0</accession>
<gene>
    <name evidence="1" type="ORF">DPMN_154899</name>
</gene>
<reference evidence="1" key="2">
    <citation type="submission" date="2020-11" db="EMBL/GenBank/DDBJ databases">
        <authorList>
            <person name="McCartney M.A."/>
            <person name="Auch B."/>
            <person name="Kono T."/>
            <person name="Mallez S."/>
            <person name="Becker A."/>
            <person name="Gohl D.M."/>
            <person name="Silverstein K.A.T."/>
            <person name="Koren S."/>
            <person name="Bechman K.B."/>
            <person name="Herman A."/>
            <person name="Abrahante J.E."/>
            <person name="Garbe J."/>
        </authorList>
    </citation>
    <scope>NUCLEOTIDE SEQUENCE</scope>
    <source>
        <strain evidence="1">Duluth1</strain>
        <tissue evidence="1">Whole animal</tissue>
    </source>
</reference>
<organism evidence="1 2">
    <name type="scientific">Dreissena polymorpha</name>
    <name type="common">Zebra mussel</name>
    <name type="synonym">Mytilus polymorpha</name>
    <dbReference type="NCBI Taxonomy" id="45954"/>
    <lineage>
        <taxon>Eukaryota</taxon>
        <taxon>Metazoa</taxon>
        <taxon>Spiralia</taxon>
        <taxon>Lophotrochozoa</taxon>
        <taxon>Mollusca</taxon>
        <taxon>Bivalvia</taxon>
        <taxon>Autobranchia</taxon>
        <taxon>Heteroconchia</taxon>
        <taxon>Euheterodonta</taxon>
        <taxon>Imparidentia</taxon>
        <taxon>Neoheterodontei</taxon>
        <taxon>Myida</taxon>
        <taxon>Dreissenoidea</taxon>
        <taxon>Dreissenidae</taxon>
        <taxon>Dreissena</taxon>
    </lineage>
</organism>
<proteinExistence type="predicted"/>
<dbReference type="AlphaFoldDB" id="A0A9D4FMY0"/>
<comment type="caution">
    <text evidence="1">The sequence shown here is derived from an EMBL/GenBank/DDBJ whole genome shotgun (WGS) entry which is preliminary data.</text>
</comment>
<protein>
    <submittedName>
        <fullName evidence="1">Uncharacterized protein</fullName>
    </submittedName>
</protein>
<evidence type="ECO:0000313" key="1">
    <source>
        <dbReference type="EMBL" id="KAH3801252.1"/>
    </source>
</evidence>
<dbReference type="Proteomes" id="UP000828390">
    <property type="component" value="Unassembled WGS sequence"/>
</dbReference>
<dbReference type="EMBL" id="JAIWYP010000007">
    <property type="protein sequence ID" value="KAH3801252.1"/>
    <property type="molecule type" value="Genomic_DNA"/>
</dbReference>
<reference evidence="1" key="1">
    <citation type="journal article" date="2019" name="bioRxiv">
        <title>The Genome of the Zebra Mussel, Dreissena polymorpha: A Resource for Invasive Species Research.</title>
        <authorList>
            <person name="McCartney M.A."/>
            <person name="Auch B."/>
            <person name="Kono T."/>
            <person name="Mallez S."/>
            <person name="Zhang Y."/>
            <person name="Obille A."/>
            <person name="Becker A."/>
            <person name="Abrahante J.E."/>
            <person name="Garbe J."/>
            <person name="Badalamenti J.P."/>
            <person name="Herman A."/>
            <person name="Mangelson H."/>
            <person name="Liachko I."/>
            <person name="Sullivan S."/>
            <person name="Sone E.D."/>
            <person name="Koren S."/>
            <person name="Silverstein K.A.T."/>
            <person name="Beckman K.B."/>
            <person name="Gohl D.M."/>
        </authorList>
    </citation>
    <scope>NUCLEOTIDE SEQUENCE</scope>
    <source>
        <strain evidence="1">Duluth1</strain>
        <tissue evidence="1">Whole animal</tissue>
    </source>
</reference>
<sequence>MAEIESKKKRSENFSANDCLLLAQIINEPVKEGSILTRYAYLKSRFNPFLGRHKEHKQLLQSI</sequence>
<evidence type="ECO:0000313" key="2">
    <source>
        <dbReference type="Proteomes" id="UP000828390"/>
    </source>
</evidence>
<name>A0A9D4FMY0_DREPO</name>
<keyword evidence="2" id="KW-1185">Reference proteome</keyword>